<gene>
    <name evidence="1" type="ORF">I6U48_03635</name>
</gene>
<keyword evidence="2" id="KW-1185">Reference proteome</keyword>
<evidence type="ECO:0000313" key="1">
    <source>
        <dbReference type="EMBL" id="MBV7272008.1"/>
    </source>
</evidence>
<dbReference type="EMBL" id="JAEEGC010000017">
    <property type="protein sequence ID" value="MBV7272008.1"/>
    <property type="molecule type" value="Genomic_DNA"/>
</dbReference>
<accession>A0A949TW13</accession>
<comment type="caution">
    <text evidence="1">The sequence shown here is derived from an EMBL/GenBank/DDBJ whole genome shotgun (WGS) entry which is preliminary data.</text>
</comment>
<proteinExistence type="predicted"/>
<sequence length="206" mass="23995">MNIFSKKKLKVSRQSTKNHTKFCIDYYYLEKSNDFKIKIFEELFNKNACLTIVDTNLSYLQSQTGKDELENNLITLLDYLNVKYKKLIVKPSSNGSGLKALLNSKAKDKGKEYIIGFVVSKKDLETIEPIIKTYNTHYYIDSAELDKDELLEQVEVYYHDEDDLLDKFAYNIFDCNSVKNLVINSKIENTEFVDSVVTKLEKEFNT</sequence>
<protein>
    <submittedName>
        <fullName evidence="1">Uncharacterized protein</fullName>
    </submittedName>
</protein>
<organism evidence="1 2">
    <name type="scientific">Clostridium thailandense</name>
    <dbReference type="NCBI Taxonomy" id="2794346"/>
    <lineage>
        <taxon>Bacteria</taxon>
        <taxon>Bacillati</taxon>
        <taxon>Bacillota</taxon>
        <taxon>Clostridia</taxon>
        <taxon>Eubacteriales</taxon>
        <taxon>Clostridiaceae</taxon>
        <taxon>Clostridium</taxon>
    </lineage>
</organism>
<dbReference type="AlphaFoldDB" id="A0A949TW13"/>
<dbReference type="RefSeq" id="WP_218319045.1">
    <property type="nucleotide sequence ID" value="NZ_JAEEGC010000017.1"/>
</dbReference>
<evidence type="ECO:0000313" key="2">
    <source>
        <dbReference type="Proteomes" id="UP000694308"/>
    </source>
</evidence>
<dbReference type="Proteomes" id="UP000694308">
    <property type="component" value="Unassembled WGS sequence"/>
</dbReference>
<name>A0A949TW13_9CLOT</name>
<reference evidence="1" key="1">
    <citation type="submission" date="2020-12" db="EMBL/GenBank/DDBJ databases">
        <title>Clostridium thailandense sp. nov., a novel acetogenic bacterium isolated from peat land soil in Thailand.</title>
        <authorList>
            <person name="Chaikitkaew S."/>
            <person name="Birkeland N.K."/>
        </authorList>
    </citation>
    <scope>NUCLEOTIDE SEQUENCE</scope>
    <source>
        <strain evidence="1">PL3</strain>
    </source>
</reference>